<comment type="similarity">
    <text evidence="1">Belongs to the TrbE/VirB4 family.</text>
</comment>
<evidence type="ECO:0000259" key="5">
    <source>
        <dbReference type="Pfam" id="PF03135"/>
    </source>
</evidence>
<evidence type="ECO:0000256" key="3">
    <source>
        <dbReference type="ARBA" id="ARBA00022840"/>
    </source>
</evidence>
<dbReference type="Proteomes" id="UP000230781">
    <property type="component" value="Chromosome"/>
</dbReference>
<dbReference type="InterPro" id="IPR018145">
    <property type="entry name" value="CagE_TrbE_VirB_cntrl_dom"/>
</dbReference>
<dbReference type="PANTHER" id="PTHR30121">
    <property type="entry name" value="UNCHARACTERIZED PROTEIN YJGR-RELATED"/>
    <property type="match status" value="1"/>
</dbReference>
<keyword evidence="4" id="KW-0175">Coiled coil</keyword>
<evidence type="ECO:0000313" key="7">
    <source>
        <dbReference type="EMBL" id="ATV71068.1"/>
    </source>
</evidence>
<dbReference type="Pfam" id="PF19044">
    <property type="entry name" value="P-loop_TraG"/>
    <property type="match status" value="1"/>
</dbReference>
<reference evidence="7 8" key="1">
    <citation type="submission" date="2017-11" db="EMBL/GenBank/DDBJ databases">
        <title>Genome sequencing of Fusobacterium periodonticum KCOM 2555.</title>
        <authorList>
            <person name="Kook J.-K."/>
            <person name="Park S.-N."/>
            <person name="Lim Y.K."/>
        </authorList>
    </citation>
    <scope>NUCLEOTIDE SEQUENCE [LARGE SCALE GENOMIC DNA]</scope>
    <source>
        <strain evidence="7 8">KCOM 2555</strain>
    </source>
</reference>
<keyword evidence="2" id="KW-0547">Nucleotide-binding</keyword>
<dbReference type="InterPro" id="IPR043964">
    <property type="entry name" value="P-loop_TraG"/>
</dbReference>
<proteinExistence type="inferred from homology"/>
<feature type="domain" description="TraG P-loop" evidence="6">
    <location>
        <begin position="507"/>
        <end position="828"/>
    </location>
</feature>
<evidence type="ECO:0000256" key="4">
    <source>
        <dbReference type="SAM" id="Coils"/>
    </source>
</evidence>
<dbReference type="Gene3D" id="3.40.50.300">
    <property type="entry name" value="P-loop containing nucleotide triphosphate hydrolases"/>
    <property type="match status" value="2"/>
</dbReference>
<dbReference type="SUPFAM" id="SSF52540">
    <property type="entry name" value="P-loop containing nucleoside triphosphate hydrolases"/>
    <property type="match status" value="1"/>
</dbReference>
<organism evidence="7 8">
    <name type="scientific">Fusobacterium pseudoperiodonticum</name>
    <dbReference type="NCBI Taxonomy" id="2663009"/>
    <lineage>
        <taxon>Bacteria</taxon>
        <taxon>Fusobacteriati</taxon>
        <taxon>Fusobacteriota</taxon>
        <taxon>Fusobacteriia</taxon>
        <taxon>Fusobacteriales</taxon>
        <taxon>Fusobacteriaceae</taxon>
        <taxon>Fusobacterium</taxon>
    </lineage>
</organism>
<feature type="coiled-coil region" evidence="4">
    <location>
        <begin position="577"/>
        <end position="616"/>
    </location>
</feature>
<dbReference type="AlphaFoldDB" id="A0A2D3PTN1"/>
<dbReference type="GO" id="GO:0005524">
    <property type="term" value="F:ATP binding"/>
    <property type="evidence" value="ECO:0007669"/>
    <property type="project" value="UniProtKB-KW"/>
</dbReference>
<accession>A0A2D3PTN1</accession>
<evidence type="ECO:0000256" key="1">
    <source>
        <dbReference type="ARBA" id="ARBA00006512"/>
    </source>
</evidence>
<evidence type="ECO:0000259" key="6">
    <source>
        <dbReference type="Pfam" id="PF19044"/>
    </source>
</evidence>
<keyword evidence="3" id="KW-0067">ATP-binding</keyword>
<dbReference type="CDD" id="cd01127">
    <property type="entry name" value="TrwB_TraG_TraD_VirD4"/>
    <property type="match status" value="1"/>
</dbReference>
<dbReference type="InterPro" id="IPR051162">
    <property type="entry name" value="T4SS_component"/>
</dbReference>
<dbReference type="RefSeq" id="WP_100026981.1">
    <property type="nucleotide sequence ID" value="NZ_CP024704.1"/>
</dbReference>
<feature type="domain" description="CagE TrbE VirB component of type IV transporter system central" evidence="5">
    <location>
        <begin position="204"/>
        <end position="452"/>
    </location>
</feature>
<evidence type="ECO:0000256" key="2">
    <source>
        <dbReference type="ARBA" id="ARBA00022741"/>
    </source>
</evidence>
<dbReference type="Pfam" id="PF03135">
    <property type="entry name" value="CagE_TrbE_VirB"/>
    <property type="match status" value="1"/>
</dbReference>
<gene>
    <name evidence="7" type="ORF">CTM98_10620</name>
</gene>
<name>A0A2D3PTN1_9FUSO</name>
<dbReference type="InterPro" id="IPR027417">
    <property type="entry name" value="P-loop_NTPase"/>
</dbReference>
<protein>
    <submittedName>
        <fullName evidence="7">Conjugal transfer protein TrbE</fullName>
    </submittedName>
</protein>
<dbReference type="PANTHER" id="PTHR30121:SF12">
    <property type="entry name" value="TYPE IV SECRETION SYSTEM PROTEIN CAGE"/>
    <property type="match status" value="1"/>
</dbReference>
<evidence type="ECO:0000313" key="8">
    <source>
        <dbReference type="Proteomes" id="UP000230781"/>
    </source>
</evidence>
<sequence>MFKEYKDVNLKKIKDFNNRDYLYHLLPWACNFENKDFYVSKEIAGKTETFHFPIVITKDGSFQTTFKVRGKDLDSSTVYELLNVTERMNETLKQLDNNWTLQMNAIRSKIKKYTDKKGIKNIPIRILELERSEFFSSGNHYESDYYMTFTWLVPEDSLQKAKSILFRDSDQKLIHNTFQKNLKYYNNELLKIYSFLNETLQECEVLSIDETMSYYHSFVSDNSNKIKVPRAFYYENKLIATGDMSDLIKKAIEKGELNENAIKETLLPVFIDSYITDSTLIGGINPQIGEDYIKTISILNFPGFSVPGMLDRLNRTDIEYIWGSRYIMLEKITIKKILDKYFTKWWTARLSFKDMLVEFFSKSETRNPNQSAINAAIEVRDEKTKLDEDRDIVGYYTTTVILKNKNRDIVEKQAQEVRTLLSSLGFVVQVEDFYTLDCWLGVMPGNNYFNERRPFMNSKVLSHMLPINSVWAGNKWNKHLDTPPLLYCQTTGNTPFRLNLHYTDVGHTLIVGPTGSGKSVLLGTIQGAFLGYKNAKVIGFDKGASTKVLNRAYGGLFYDLGKDNIRFQPLRGVGIIQENIDSEIEKIKKSYRNLSQETIRKRAEEAEAKRSDIEKEWCQEFIENLLEDNLVQITPEIRQYIWNGLVSLSALNPEMRTLSSFSNLVGGQSKVIKDALAQYCGKGPYAKYFDGNSDFLESNNYTIFEMEQIAEAKNAITPALNYLFHKIETDMIDKISPTLITLDESWLFLDNPRFESKIREWLKVMRKNNVSVVFATQSLADIAESKIKSAILDACYTRIYLPNTTALSEVQKNYYKMFDLNDREIEIIYQSIPKKHYYFKNPQGSRLFELALSPLELAYVAASSGEDKEKCDDLSELNTKDFNVEWLNYKGWNGEAIVEKIEKMIADEKKLTK</sequence>
<dbReference type="EMBL" id="CP024704">
    <property type="protein sequence ID" value="ATV71068.1"/>
    <property type="molecule type" value="Genomic_DNA"/>
</dbReference>